<name>A0ABW3M9D4_9PSEU</name>
<dbReference type="Proteomes" id="UP001597045">
    <property type="component" value="Unassembled WGS sequence"/>
</dbReference>
<comment type="caution">
    <text evidence="1">The sequence shown here is derived from an EMBL/GenBank/DDBJ whole genome shotgun (WGS) entry which is preliminary data.</text>
</comment>
<feature type="non-terminal residue" evidence="1">
    <location>
        <position position="1"/>
    </location>
</feature>
<evidence type="ECO:0000313" key="1">
    <source>
        <dbReference type="EMBL" id="MFD1047341.1"/>
    </source>
</evidence>
<gene>
    <name evidence="1" type="ORF">ACFQ1S_18215</name>
</gene>
<proteinExistence type="predicted"/>
<organism evidence="1 2">
    <name type="scientific">Kibdelosporangium lantanae</name>
    <dbReference type="NCBI Taxonomy" id="1497396"/>
    <lineage>
        <taxon>Bacteria</taxon>
        <taxon>Bacillati</taxon>
        <taxon>Actinomycetota</taxon>
        <taxon>Actinomycetes</taxon>
        <taxon>Pseudonocardiales</taxon>
        <taxon>Pseudonocardiaceae</taxon>
        <taxon>Kibdelosporangium</taxon>
    </lineage>
</organism>
<reference evidence="2" key="1">
    <citation type="journal article" date="2019" name="Int. J. Syst. Evol. Microbiol.">
        <title>The Global Catalogue of Microorganisms (GCM) 10K type strain sequencing project: providing services to taxonomists for standard genome sequencing and annotation.</title>
        <authorList>
            <consortium name="The Broad Institute Genomics Platform"/>
            <consortium name="The Broad Institute Genome Sequencing Center for Infectious Disease"/>
            <person name="Wu L."/>
            <person name="Ma J."/>
        </authorList>
    </citation>
    <scope>NUCLEOTIDE SEQUENCE [LARGE SCALE GENOMIC DNA]</scope>
    <source>
        <strain evidence="2">JCM 31486</strain>
    </source>
</reference>
<accession>A0ABW3M9D4</accession>
<keyword evidence="2" id="KW-1185">Reference proteome</keyword>
<protein>
    <submittedName>
        <fullName evidence="1">Uncharacterized protein</fullName>
    </submittedName>
</protein>
<sequence>VTVLCEPGGNANVNLEVTENVGGRIAKGRGGINFVCTGTNQSLVINASADAPTPLRAGVAFGQAYLYVSTHTASASTNDDREFTITKSSPLV</sequence>
<evidence type="ECO:0000313" key="2">
    <source>
        <dbReference type="Proteomes" id="UP001597045"/>
    </source>
</evidence>
<dbReference type="EMBL" id="JBHTIS010001028">
    <property type="protein sequence ID" value="MFD1047341.1"/>
    <property type="molecule type" value="Genomic_DNA"/>
</dbReference>